<dbReference type="STRING" id="2711.A0A067DM14"/>
<evidence type="ECO:0000256" key="4">
    <source>
        <dbReference type="ARBA" id="ARBA00022617"/>
    </source>
</evidence>
<dbReference type="PANTHER" id="PTHR47955:SF22">
    <property type="entry name" value="CYTOCHROME P450 83B1-LIKE"/>
    <property type="match status" value="1"/>
</dbReference>
<dbReference type="eggNOG" id="KOG0156">
    <property type="taxonomic scope" value="Eukaryota"/>
</dbReference>
<evidence type="ECO:0008006" key="17">
    <source>
        <dbReference type="Google" id="ProtNLM"/>
    </source>
</evidence>
<evidence type="ECO:0000256" key="13">
    <source>
        <dbReference type="RuleBase" id="RU000461"/>
    </source>
</evidence>
<protein>
    <recommendedName>
        <fullName evidence="17">Cytochrome P450</fullName>
    </recommendedName>
</protein>
<evidence type="ECO:0000256" key="14">
    <source>
        <dbReference type="SAM" id="Phobius"/>
    </source>
</evidence>
<dbReference type="PRINTS" id="PR00385">
    <property type="entry name" value="P450"/>
</dbReference>
<keyword evidence="9 12" id="KW-0408">Iron</keyword>
<keyword evidence="5 14" id="KW-0812">Transmembrane</keyword>
<feature type="binding site" description="axial binding residue" evidence="12">
    <location>
        <position position="446"/>
    </location>
    <ligand>
        <name>heme</name>
        <dbReference type="ChEBI" id="CHEBI:30413"/>
    </ligand>
    <ligandPart>
        <name>Fe</name>
        <dbReference type="ChEBI" id="CHEBI:18248"/>
    </ligandPart>
</feature>
<keyword evidence="7 14" id="KW-1133">Transmembrane helix</keyword>
<evidence type="ECO:0000256" key="5">
    <source>
        <dbReference type="ARBA" id="ARBA00022692"/>
    </source>
</evidence>
<dbReference type="GO" id="GO:0016491">
    <property type="term" value="F:oxidoreductase activity"/>
    <property type="evidence" value="ECO:0000318"/>
    <property type="project" value="GO_Central"/>
</dbReference>
<feature type="transmembrane region" description="Helical" evidence="14">
    <location>
        <begin position="299"/>
        <end position="322"/>
    </location>
</feature>
<name>A0A067DM14_CITSI</name>
<comment type="similarity">
    <text evidence="3 13">Belongs to the cytochrome P450 family.</text>
</comment>
<organism evidence="15 16">
    <name type="scientific">Citrus sinensis</name>
    <name type="common">Sweet orange</name>
    <name type="synonym">Citrus aurantium var. sinensis</name>
    <dbReference type="NCBI Taxonomy" id="2711"/>
    <lineage>
        <taxon>Eukaryota</taxon>
        <taxon>Viridiplantae</taxon>
        <taxon>Streptophyta</taxon>
        <taxon>Embryophyta</taxon>
        <taxon>Tracheophyta</taxon>
        <taxon>Spermatophyta</taxon>
        <taxon>Magnoliopsida</taxon>
        <taxon>eudicotyledons</taxon>
        <taxon>Gunneridae</taxon>
        <taxon>Pentapetalae</taxon>
        <taxon>rosids</taxon>
        <taxon>malvids</taxon>
        <taxon>Sapindales</taxon>
        <taxon>Rutaceae</taxon>
        <taxon>Aurantioideae</taxon>
        <taxon>Citrus</taxon>
    </lineage>
</organism>
<keyword evidence="10 13" id="KW-0503">Monooxygenase</keyword>
<dbReference type="FunFam" id="1.10.630.10:FF:000011">
    <property type="entry name" value="Cytochrome P450 83B1"/>
    <property type="match status" value="1"/>
</dbReference>
<dbReference type="GO" id="GO:0005506">
    <property type="term" value="F:iron ion binding"/>
    <property type="evidence" value="ECO:0007669"/>
    <property type="project" value="InterPro"/>
</dbReference>
<dbReference type="SUPFAM" id="SSF48264">
    <property type="entry name" value="Cytochrome P450"/>
    <property type="match status" value="1"/>
</dbReference>
<keyword evidence="4 12" id="KW-0349">Heme</keyword>
<dbReference type="SMR" id="A0A067DM14"/>
<keyword evidence="11 14" id="KW-0472">Membrane</keyword>
<evidence type="ECO:0000313" key="16">
    <source>
        <dbReference type="Proteomes" id="UP000027120"/>
    </source>
</evidence>
<dbReference type="GO" id="GO:0016705">
    <property type="term" value="F:oxidoreductase activity, acting on paired donors, with incorporation or reduction of molecular oxygen"/>
    <property type="evidence" value="ECO:0007669"/>
    <property type="project" value="InterPro"/>
</dbReference>
<dbReference type="Gene3D" id="1.10.630.10">
    <property type="entry name" value="Cytochrome P450"/>
    <property type="match status" value="1"/>
</dbReference>
<evidence type="ECO:0000256" key="12">
    <source>
        <dbReference type="PIRSR" id="PIRSR602401-1"/>
    </source>
</evidence>
<dbReference type="GO" id="GO:0020037">
    <property type="term" value="F:heme binding"/>
    <property type="evidence" value="ECO:0007669"/>
    <property type="project" value="InterPro"/>
</dbReference>
<proteinExistence type="inferred from homology"/>
<evidence type="ECO:0000313" key="15">
    <source>
        <dbReference type="EMBL" id="KDO39631.1"/>
    </source>
</evidence>
<evidence type="ECO:0000256" key="9">
    <source>
        <dbReference type="ARBA" id="ARBA00023004"/>
    </source>
</evidence>
<evidence type="ECO:0000256" key="8">
    <source>
        <dbReference type="ARBA" id="ARBA00023002"/>
    </source>
</evidence>
<reference evidence="15 16" key="1">
    <citation type="submission" date="2014-04" db="EMBL/GenBank/DDBJ databases">
        <authorList>
            <consortium name="International Citrus Genome Consortium"/>
            <person name="Gmitter F."/>
            <person name="Chen C."/>
            <person name="Farmerie W."/>
            <person name="Harkins T."/>
            <person name="Desany B."/>
            <person name="Mohiuddin M."/>
            <person name="Kodira C."/>
            <person name="Borodovsky M."/>
            <person name="Lomsadze A."/>
            <person name="Burns P."/>
            <person name="Jenkins J."/>
            <person name="Prochnik S."/>
            <person name="Shu S."/>
            <person name="Chapman J."/>
            <person name="Pitluck S."/>
            <person name="Schmutz J."/>
            <person name="Rokhsar D."/>
        </authorList>
    </citation>
    <scope>NUCLEOTIDE SEQUENCE</scope>
</reference>
<gene>
    <name evidence="15" type="ORF">CISIN_1g035827mg</name>
</gene>
<dbReference type="InterPro" id="IPR017972">
    <property type="entry name" value="Cyt_P450_CS"/>
</dbReference>
<dbReference type="CDD" id="cd11072">
    <property type="entry name" value="CYP71-like"/>
    <property type="match status" value="1"/>
</dbReference>
<dbReference type="Pfam" id="PF00067">
    <property type="entry name" value="p450"/>
    <property type="match status" value="1"/>
</dbReference>
<dbReference type="AlphaFoldDB" id="A0A067DM14"/>
<dbReference type="InterPro" id="IPR002401">
    <property type="entry name" value="Cyt_P450_E_grp-I"/>
</dbReference>
<dbReference type="GO" id="GO:0016020">
    <property type="term" value="C:membrane"/>
    <property type="evidence" value="ECO:0007669"/>
    <property type="project" value="UniProtKB-SubCell"/>
</dbReference>
<dbReference type="PRINTS" id="PR00463">
    <property type="entry name" value="EP450I"/>
</dbReference>
<evidence type="ECO:0000256" key="6">
    <source>
        <dbReference type="ARBA" id="ARBA00022723"/>
    </source>
</evidence>
<dbReference type="EMBL" id="KK786406">
    <property type="protein sequence ID" value="KDO39631.1"/>
    <property type="molecule type" value="Genomic_DNA"/>
</dbReference>
<evidence type="ECO:0000256" key="11">
    <source>
        <dbReference type="ARBA" id="ARBA00023136"/>
    </source>
</evidence>
<dbReference type="GO" id="GO:0004497">
    <property type="term" value="F:monooxygenase activity"/>
    <property type="evidence" value="ECO:0007669"/>
    <property type="project" value="UniProtKB-KW"/>
</dbReference>
<evidence type="ECO:0000256" key="3">
    <source>
        <dbReference type="ARBA" id="ARBA00010617"/>
    </source>
</evidence>
<dbReference type="PANTHER" id="PTHR47955">
    <property type="entry name" value="CYTOCHROME P450 FAMILY 71 PROTEIN"/>
    <property type="match status" value="1"/>
</dbReference>
<dbReference type="InterPro" id="IPR001128">
    <property type="entry name" value="Cyt_P450"/>
</dbReference>
<comment type="cofactor">
    <cofactor evidence="1 12">
        <name>heme</name>
        <dbReference type="ChEBI" id="CHEBI:30413"/>
    </cofactor>
</comment>
<accession>A0A067DM14</accession>
<evidence type="ECO:0000256" key="2">
    <source>
        <dbReference type="ARBA" id="ARBA00004167"/>
    </source>
</evidence>
<keyword evidence="6 12" id="KW-0479">Metal-binding</keyword>
<evidence type="ECO:0000256" key="10">
    <source>
        <dbReference type="ARBA" id="ARBA00023033"/>
    </source>
</evidence>
<comment type="subcellular location">
    <subcellularLocation>
        <location evidence="2">Membrane</location>
        <topology evidence="2">Single-pass membrane protein</topology>
    </subcellularLocation>
</comment>
<evidence type="ECO:0000256" key="7">
    <source>
        <dbReference type="ARBA" id="ARBA00022989"/>
    </source>
</evidence>
<dbReference type="PROSITE" id="PS00086">
    <property type="entry name" value="CYTOCHROME_P450"/>
    <property type="match status" value="1"/>
</dbReference>
<dbReference type="PaxDb" id="2711-XP_006464855.1"/>
<keyword evidence="8 13" id="KW-0560">Oxidoreductase</keyword>
<keyword evidence="16" id="KW-1185">Reference proteome</keyword>
<evidence type="ECO:0000256" key="1">
    <source>
        <dbReference type="ARBA" id="ARBA00001971"/>
    </source>
</evidence>
<dbReference type="Proteomes" id="UP000027120">
    <property type="component" value="Unassembled WGS sequence"/>
</dbReference>
<sequence length="507" mass="58176">MDLLVIIILLSLPICLFLFSVNTYQQKKIKLPPGPQGLPFIGNLHQFDVSKPHVSFWELSKKYGPLMSLRLGFVPTLVVSSAKMAKETLKTHDLQFSSRPALVVTQKLSYNGLDLVFSPYGEYWREIRKICVIHLFNSNRAQNFRPIREDEVSRMIESISKSAAASKQVNLSEIMMSLSCNIICRLGFGKRSGDESETITERSRFHTLLNEIQALSIGFFVTDYFPFMGWIDKLTGMIRRLENNFQESDRFYQELIDEHLDPKRTKAKVQQEDLVDVLLQIRKDHGFKVDLTLDHIKAVLMNIFVAGTDTSAATLVWAMTYLMKHPRVMKKVQEEIRSLVGGKKSFVDEDDVQELHYHKAVVKETMRLQPPVPLLVPKETIEKCTIDGYEIPAKTLVYVNAWAIGRDPEAWENPEEFNPERFIDRSIDFKGQNFELIPFGAGRRICPGMHLGTANVELALANLLYKFDWEMPPGMKNQDLDFDVLAGIAVHKKNYLFLLAKDHEYVN</sequence>
<dbReference type="InterPro" id="IPR036396">
    <property type="entry name" value="Cyt_P450_sf"/>
</dbReference>